<gene>
    <name evidence="2" type="ORF">DILT_LOCUS13156</name>
</gene>
<dbReference type="OrthoDB" id="6245638at2759"/>
<dbReference type="InterPro" id="IPR058912">
    <property type="entry name" value="HTH_animal"/>
</dbReference>
<evidence type="ECO:0000259" key="1">
    <source>
        <dbReference type="Pfam" id="PF26215"/>
    </source>
</evidence>
<sequence length="188" mass="21677">MYNFFAMVDFHRQIDGVAMGSPLDAFPANAFIGKIEKTSLRETIKDLAFYGRYVDTIFCVTDYNADNDALVAEFNNAHPSLNFAAETEVDDEIAFLDVHLRRQDDNPILRGAFQKKTWTGQYTNFYSFFHLNIKRNPLQGLAARVRRICTPETVEAKLQQLQRTLIENGFLERFTLRNIGERTRSLIP</sequence>
<name>A0A3P7LNG2_DIBLA</name>
<accession>A0A3P7LNG2</accession>
<dbReference type="Proteomes" id="UP000281553">
    <property type="component" value="Unassembled WGS sequence"/>
</dbReference>
<dbReference type="AlphaFoldDB" id="A0A3P7LNG2"/>
<dbReference type="EMBL" id="UYRU01069063">
    <property type="protein sequence ID" value="VDN18324.1"/>
    <property type="molecule type" value="Genomic_DNA"/>
</dbReference>
<organism evidence="2 3">
    <name type="scientific">Dibothriocephalus latus</name>
    <name type="common">Fish tapeworm</name>
    <name type="synonym">Diphyllobothrium latum</name>
    <dbReference type="NCBI Taxonomy" id="60516"/>
    <lineage>
        <taxon>Eukaryota</taxon>
        <taxon>Metazoa</taxon>
        <taxon>Spiralia</taxon>
        <taxon>Lophotrochozoa</taxon>
        <taxon>Platyhelminthes</taxon>
        <taxon>Cestoda</taxon>
        <taxon>Eucestoda</taxon>
        <taxon>Diphyllobothriidea</taxon>
        <taxon>Diphyllobothriidae</taxon>
        <taxon>Dibothriocephalus</taxon>
    </lineage>
</organism>
<evidence type="ECO:0000313" key="3">
    <source>
        <dbReference type="Proteomes" id="UP000281553"/>
    </source>
</evidence>
<evidence type="ECO:0000313" key="2">
    <source>
        <dbReference type="EMBL" id="VDN18324.1"/>
    </source>
</evidence>
<dbReference type="Pfam" id="PF26215">
    <property type="entry name" value="HTH_animal"/>
    <property type="match status" value="1"/>
</dbReference>
<reference evidence="2 3" key="1">
    <citation type="submission" date="2018-11" db="EMBL/GenBank/DDBJ databases">
        <authorList>
            <consortium name="Pathogen Informatics"/>
        </authorList>
    </citation>
    <scope>NUCLEOTIDE SEQUENCE [LARGE SCALE GENOMIC DNA]</scope>
</reference>
<dbReference type="PANTHER" id="PTHR21301">
    <property type="entry name" value="REVERSE TRANSCRIPTASE"/>
    <property type="match status" value="1"/>
</dbReference>
<proteinExistence type="predicted"/>
<keyword evidence="3" id="KW-1185">Reference proteome</keyword>
<protein>
    <recommendedName>
        <fullName evidence="1">Helix-turn-helix domain-containing protein</fullName>
    </recommendedName>
</protein>
<dbReference type="PANTHER" id="PTHR21301:SF10">
    <property type="entry name" value="REVERSE TRANSCRIPTASE DOMAIN-CONTAINING PROTEIN"/>
    <property type="match status" value="1"/>
</dbReference>
<feature type="domain" description="Helix-turn-helix" evidence="1">
    <location>
        <begin position="121"/>
        <end position="179"/>
    </location>
</feature>